<organism evidence="2 3">
    <name type="scientific">Streptomyces prasinosporus</name>
    <dbReference type="NCBI Taxonomy" id="68256"/>
    <lineage>
        <taxon>Bacteria</taxon>
        <taxon>Bacillati</taxon>
        <taxon>Actinomycetota</taxon>
        <taxon>Actinomycetes</taxon>
        <taxon>Kitasatosporales</taxon>
        <taxon>Streptomycetaceae</taxon>
        <taxon>Streptomyces</taxon>
        <taxon>Streptomyces albogriseolus group</taxon>
    </lineage>
</organism>
<reference evidence="3" key="1">
    <citation type="journal article" date="2019" name="Int. J. Syst. Evol. Microbiol.">
        <title>The Global Catalogue of Microorganisms (GCM) 10K type strain sequencing project: providing services to taxonomists for standard genome sequencing and annotation.</title>
        <authorList>
            <consortium name="The Broad Institute Genomics Platform"/>
            <consortium name="The Broad Institute Genome Sequencing Center for Infectious Disease"/>
            <person name="Wu L."/>
            <person name="Ma J."/>
        </authorList>
    </citation>
    <scope>NUCLEOTIDE SEQUENCE [LARGE SCALE GENOMIC DNA]</scope>
    <source>
        <strain evidence="3">JCM 4816</strain>
    </source>
</reference>
<keyword evidence="3" id="KW-1185">Reference proteome</keyword>
<sequence>MVSVLPPEPPESSPVLPGPPQADRPAVIAVAAPMALVYLMKARRSTPAALRGDKEPSWRGVMDERGRRDGWFSTKGLARTYPVGNASDV</sequence>
<dbReference type="EMBL" id="BAAAXF010000078">
    <property type="protein sequence ID" value="GAA3503762.1"/>
    <property type="molecule type" value="Genomic_DNA"/>
</dbReference>
<comment type="caution">
    <text evidence="2">The sequence shown here is derived from an EMBL/GenBank/DDBJ whole genome shotgun (WGS) entry which is preliminary data.</text>
</comment>
<dbReference type="Proteomes" id="UP001501455">
    <property type="component" value="Unassembled WGS sequence"/>
</dbReference>
<evidence type="ECO:0000313" key="2">
    <source>
        <dbReference type="EMBL" id="GAA3503762.1"/>
    </source>
</evidence>
<proteinExistence type="predicted"/>
<accession>A0ABP6U833</accession>
<name>A0ABP6U833_9ACTN</name>
<evidence type="ECO:0000313" key="3">
    <source>
        <dbReference type="Proteomes" id="UP001501455"/>
    </source>
</evidence>
<evidence type="ECO:0000256" key="1">
    <source>
        <dbReference type="SAM" id="MobiDB-lite"/>
    </source>
</evidence>
<protein>
    <submittedName>
        <fullName evidence="2">Uncharacterized protein</fullName>
    </submittedName>
</protein>
<gene>
    <name evidence="2" type="ORF">GCM10019016_108740</name>
</gene>
<feature type="region of interest" description="Disordered" evidence="1">
    <location>
        <begin position="1"/>
        <end position="23"/>
    </location>
</feature>
<feature type="compositionally biased region" description="Pro residues" evidence="1">
    <location>
        <begin position="1"/>
        <end position="22"/>
    </location>
</feature>